<protein>
    <submittedName>
        <fullName evidence="1">Uncharacterized protein</fullName>
    </submittedName>
</protein>
<organism evidence="1 2">
    <name type="scientific">Nephila pilipes</name>
    <name type="common">Giant wood spider</name>
    <name type="synonym">Nephila maculata</name>
    <dbReference type="NCBI Taxonomy" id="299642"/>
    <lineage>
        <taxon>Eukaryota</taxon>
        <taxon>Metazoa</taxon>
        <taxon>Ecdysozoa</taxon>
        <taxon>Arthropoda</taxon>
        <taxon>Chelicerata</taxon>
        <taxon>Arachnida</taxon>
        <taxon>Araneae</taxon>
        <taxon>Araneomorphae</taxon>
        <taxon>Entelegynae</taxon>
        <taxon>Araneoidea</taxon>
        <taxon>Nephilidae</taxon>
        <taxon>Nephila</taxon>
    </lineage>
</organism>
<gene>
    <name evidence="1" type="ORF">NPIL_676771</name>
</gene>
<sequence length="83" mass="9375">MVLSQPFCFAISVTLQIGENADKALCLYRGQKYSCMNRMAKHFKETGTQNLFHNCDTISGHVAMCGHSRTPAAWIPRYNIPPR</sequence>
<accession>A0A8X6MR72</accession>
<keyword evidence="2" id="KW-1185">Reference proteome</keyword>
<comment type="caution">
    <text evidence="1">The sequence shown here is derived from an EMBL/GenBank/DDBJ whole genome shotgun (WGS) entry which is preliminary data.</text>
</comment>
<name>A0A8X6MR72_NEPPI</name>
<evidence type="ECO:0000313" key="1">
    <source>
        <dbReference type="EMBL" id="GFS73402.1"/>
    </source>
</evidence>
<dbReference type="Proteomes" id="UP000887013">
    <property type="component" value="Unassembled WGS sequence"/>
</dbReference>
<dbReference type="AlphaFoldDB" id="A0A8X6MR72"/>
<reference evidence="1" key="1">
    <citation type="submission" date="2020-08" db="EMBL/GenBank/DDBJ databases">
        <title>Multicomponent nature underlies the extraordinary mechanical properties of spider dragline silk.</title>
        <authorList>
            <person name="Kono N."/>
            <person name="Nakamura H."/>
            <person name="Mori M."/>
            <person name="Yoshida Y."/>
            <person name="Ohtoshi R."/>
            <person name="Malay A.D."/>
            <person name="Moran D.A.P."/>
            <person name="Tomita M."/>
            <person name="Numata K."/>
            <person name="Arakawa K."/>
        </authorList>
    </citation>
    <scope>NUCLEOTIDE SEQUENCE</scope>
</reference>
<dbReference type="EMBL" id="BMAW01001293">
    <property type="protein sequence ID" value="GFS73402.1"/>
    <property type="molecule type" value="Genomic_DNA"/>
</dbReference>
<evidence type="ECO:0000313" key="2">
    <source>
        <dbReference type="Proteomes" id="UP000887013"/>
    </source>
</evidence>
<proteinExistence type="predicted"/>